<evidence type="ECO:0000313" key="2">
    <source>
        <dbReference type="EMBL" id="EBM1208043.1"/>
    </source>
</evidence>
<feature type="transmembrane region" description="Helical" evidence="1">
    <location>
        <begin position="6"/>
        <end position="25"/>
    </location>
</feature>
<keyword evidence="1" id="KW-0472">Membrane</keyword>
<sequence>MAVSPVRVIFAFVSAIYGLLSALLLKTAGTQTCLLHVIFLVVSAGKILCMHQSTVTSLLFGSPLCERGDDLGTEQWALAGNGLINFELAANQERSNPSNVTCLSLITVLKEWVNIIVLLHNLLTGERVTP</sequence>
<dbReference type="EMBL" id="AAGBOZ010000036">
    <property type="protein sequence ID" value="EBM1208043.1"/>
    <property type="molecule type" value="Genomic_DNA"/>
</dbReference>
<evidence type="ECO:0000313" key="4">
    <source>
        <dbReference type="EMBL" id="RIP26722.1"/>
    </source>
</evidence>
<dbReference type="EMBL" id="RSTN01000027">
    <property type="protein sequence ID" value="MIU22274.1"/>
    <property type="molecule type" value="Genomic_DNA"/>
</dbReference>
<reference evidence="4" key="2">
    <citation type="submission" date="2018-08" db="EMBL/GenBank/DDBJ databases">
        <title>Whole genome sequencing of Salmonella enterica serotype newport.</title>
        <authorList>
            <person name="Bell R."/>
        </authorList>
    </citation>
    <scope>NUCLEOTIDE SEQUENCE [LARGE SCALE GENOMIC DNA]</scope>
    <source>
        <strain evidence="4">CFSAN048053</strain>
    </source>
</reference>
<feature type="transmembrane region" description="Helical" evidence="1">
    <location>
        <begin position="32"/>
        <end position="48"/>
    </location>
</feature>
<gene>
    <name evidence="4" type="ORF">A7D45_16730</name>
    <name evidence="3" type="ORF">ASQ14_21895</name>
    <name evidence="2" type="ORF">DT651_21570</name>
</gene>
<proteinExistence type="predicted"/>
<reference evidence="3" key="3">
    <citation type="submission" date="2018-08" db="EMBL/GenBank/DDBJ databases">
        <authorList>
            <consortium name="GenomeTrakr network: Whole genome sequencing for foodborne pathogen traceback"/>
        </authorList>
    </citation>
    <scope>NUCLEOTIDE SEQUENCE [LARGE SCALE GENOMIC DNA]</scope>
    <source>
        <strain evidence="3">ADRDL-15-6557</strain>
    </source>
</reference>
<protein>
    <submittedName>
        <fullName evidence="2">Uncharacterized protein</fullName>
    </submittedName>
</protein>
<evidence type="ECO:0000256" key="1">
    <source>
        <dbReference type="SAM" id="Phobius"/>
    </source>
</evidence>
<keyword evidence="1" id="KW-1133">Transmembrane helix</keyword>
<keyword evidence="1" id="KW-0812">Transmembrane</keyword>
<organism evidence="2">
    <name type="scientific">Salmonella enterica</name>
    <name type="common">Salmonella choleraesuis</name>
    <dbReference type="NCBI Taxonomy" id="28901"/>
    <lineage>
        <taxon>Bacteria</taxon>
        <taxon>Pseudomonadati</taxon>
        <taxon>Pseudomonadota</taxon>
        <taxon>Gammaproteobacteria</taxon>
        <taxon>Enterobacterales</taxon>
        <taxon>Enterobacteriaceae</taxon>
        <taxon>Salmonella</taxon>
    </lineage>
</organism>
<accession>A0A232RBY5</accession>
<dbReference type="Proteomes" id="UP000885410">
    <property type="component" value="Unassembled WGS sequence"/>
</dbReference>
<reference evidence="2" key="1">
    <citation type="submission" date="2018-07" db="EMBL/GenBank/DDBJ databases">
        <authorList>
            <consortium name="PulseNet: The National Subtyping Network for Foodborne Disease Surveillance"/>
            <person name="Tarr C.L."/>
            <person name="Trees E."/>
            <person name="Katz L.S."/>
            <person name="Carleton-Romer H.A."/>
            <person name="Stroika S."/>
            <person name="Kucerova Z."/>
            <person name="Roache K.F."/>
            <person name="Sabol A.L."/>
            <person name="Besser J."/>
            <person name="Gerner-Smidt P."/>
        </authorList>
    </citation>
    <scope>NUCLEOTIDE SEQUENCE [LARGE SCALE GENOMIC DNA]</scope>
    <source>
        <strain evidence="2">PNUSAS046051</strain>
    </source>
</reference>
<dbReference type="Proteomes" id="UP000839921">
    <property type="component" value="Unassembled WGS sequence"/>
</dbReference>
<name>A0A232RBY5_SALER</name>
<evidence type="ECO:0000313" key="3">
    <source>
        <dbReference type="EMBL" id="MIU22274.1"/>
    </source>
</evidence>
<comment type="caution">
    <text evidence="2">The sequence shown here is derived from an EMBL/GenBank/DDBJ whole genome shotgun (WGS) entry which is preliminary data.</text>
</comment>
<dbReference type="Proteomes" id="UP000885256">
    <property type="component" value="Unassembled WGS sequence"/>
</dbReference>
<dbReference type="EMBL" id="QWJL01000015">
    <property type="protein sequence ID" value="RIP26722.1"/>
    <property type="molecule type" value="Genomic_DNA"/>
</dbReference>
<dbReference type="AlphaFoldDB" id="A0A232RBY5"/>